<dbReference type="RefSeq" id="WP_076623153.1">
    <property type="nucleotide sequence ID" value="NZ_BMEW01000005.1"/>
</dbReference>
<sequence length="358" mass="39162">MANPQPRDYALVVGIDDYPRYGSQGRNLKGAVRDAGRFYDWLTDSQTGGGLDPDNCRLMTSAGNPLGLTQASVDVALDDLWTRARASDDGGRRFYFFFSGHGQLVAGADAVTYAQSLCLPHWSRTMPHAAINADSYADVVKTCMPFEEVAMFVDCCRVPSVKVRAFDSSVGCSQPLDGFDLVNRMAFFAAEPMRRAFEGDFAAEDDDAEPEVHGFFTTALLEGLEAGSDRPGGGIGAEALWKHLDYRLPMLADARGRRQVPRRAPLLFSDDVVFGAAKVAAPEAPDVPNFEIRFTGDRVGPVRLLDADATPVREGMPDSGPWTVRLVPNRTYMLVDDGDGTMRSFVFLPAMEGRHDNF</sequence>
<keyword evidence="3" id="KW-1185">Reference proteome</keyword>
<evidence type="ECO:0000313" key="2">
    <source>
        <dbReference type="EMBL" id="APX22978.1"/>
    </source>
</evidence>
<evidence type="ECO:0000313" key="3">
    <source>
        <dbReference type="Proteomes" id="UP000186559"/>
    </source>
</evidence>
<feature type="domain" description="Peptidase C14 caspase" evidence="1">
    <location>
        <begin position="8"/>
        <end position="261"/>
    </location>
</feature>
<dbReference type="KEGG" id="tpro:Ga0080559_TMP2182"/>
<reference evidence="2 3" key="1">
    <citation type="submission" date="2016-03" db="EMBL/GenBank/DDBJ databases">
        <title>Deep-sea bacteria in the southern Pacific.</title>
        <authorList>
            <person name="Tang K."/>
        </authorList>
    </citation>
    <scope>NUCLEOTIDE SEQUENCE [LARGE SCALE GENOMIC DNA]</scope>
    <source>
        <strain evidence="2 3">JLT2016</strain>
    </source>
</reference>
<accession>A0A1U7D4E8</accession>
<evidence type="ECO:0000259" key="1">
    <source>
        <dbReference type="Pfam" id="PF00656"/>
    </source>
</evidence>
<dbReference type="AlphaFoldDB" id="A0A1U7D4E8"/>
<dbReference type="STRING" id="1229727.Ga0080559_TMP2182"/>
<organism evidence="2 3">
    <name type="scientific">Salipiger profundus</name>
    <dbReference type="NCBI Taxonomy" id="1229727"/>
    <lineage>
        <taxon>Bacteria</taxon>
        <taxon>Pseudomonadati</taxon>
        <taxon>Pseudomonadota</taxon>
        <taxon>Alphaproteobacteria</taxon>
        <taxon>Rhodobacterales</taxon>
        <taxon>Roseobacteraceae</taxon>
        <taxon>Salipiger</taxon>
    </lineage>
</organism>
<name>A0A1U7D4E8_9RHOB</name>
<proteinExistence type="predicted"/>
<dbReference type="OrthoDB" id="5489622at2"/>
<dbReference type="Proteomes" id="UP000186559">
    <property type="component" value="Chromosome"/>
</dbReference>
<gene>
    <name evidence="2" type="ORF">Ga0080559_TMP2182</name>
</gene>
<dbReference type="GO" id="GO:0004197">
    <property type="term" value="F:cysteine-type endopeptidase activity"/>
    <property type="evidence" value="ECO:0007669"/>
    <property type="project" value="InterPro"/>
</dbReference>
<dbReference type="Pfam" id="PF00656">
    <property type="entry name" value="Peptidase_C14"/>
    <property type="match status" value="1"/>
</dbReference>
<dbReference type="Gene3D" id="3.40.50.1460">
    <property type="match status" value="1"/>
</dbReference>
<dbReference type="InterPro" id="IPR011600">
    <property type="entry name" value="Pept_C14_caspase"/>
</dbReference>
<protein>
    <submittedName>
        <fullName evidence="2">Caspase domain-containing protein</fullName>
    </submittedName>
</protein>
<dbReference type="EMBL" id="CP014796">
    <property type="protein sequence ID" value="APX22978.1"/>
    <property type="molecule type" value="Genomic_DNA"/>
</dbReference>
<dbReference type="GO" id="GO:0006508">
    <property type="term" value="P:proteolysis"/>
    <property type="evidence" value="ECO:0007669"/>
    <property type="project" value="InterPro"/>
</dbReference>